<dbReference type="Pfam" id="PF13853">
    <property type="entry name" value="7tm_4"/>
    <property type="match status" value="1"/>
</dbReference>
<reference evidence="16 17" key="1">
    <citation type="submission" date="2019-02" db="EMBL/GenBank/DDBJ databases">
        <title>Opniocepnalus argus genome.</title>
        <authorList>
            <person name="Zhou C."/>
            <person name="Xiao S."/>
        </authorList>
    </citation>
    <scope>NUCLEOTIDE SEQUENCE [LARGE SCALE GENOMIC DNA]</scope>
    <source>
        <strain evidence="16">OARG1902GOOAL</strain>
        <tissue evidence="16">Muscle</tissue>
    </source>
</reference>
<organism evidence="16 17">
    <name type="scientific">Channa argus</name>
    <name type="common">Northern snakehead</name>
    <name type="synonym">Ophicephalus argus</name>
    <dbReference type="NCBI Taxonomy" id="215402"/>
    <lineage>
        <taxon>Eukaryota</taxon>
        <taxon>Metazoa</taxon>
        <taxon>Chordata</taxon>
        <taxon>Craniata</taxon>
        <taxon>Vertebrata</taxon>
        <taxon>Euteleostomi</taxon>
        <taxon>Actinopterygii</taxon>
        <taxon>Neopterygii</taxon>
        <taxon>Teleostei</taxon>
        <taxon>Neoteleostei</taxon>
        <taxon>Acanthomorphata</taxon>
        <taxon>Anabantaria</taxon>
        <taxon>Anabantiformes</taxon>
        <taxon>Channoidei</taxon>
        <taxon>Channidae</taxon>
        <taxon>Channa</taxon>
    </lineage>
</organism>
<dbReference type="FunFam" id="1.20.1070.10:FF:000024">
    <property type="entry name" value="Olfactory receptor"/>
    <property type="match status" value="1"/>
</dbReference>
<keyword evidence="2 14" id="KW-1003">Cell membrane</keyword>
<keyword evidence="12 13" id="KW-0807">Transducer</keyword>
<keyword evidence="6 14" id="KW-1133">Transmembrane helix</keyword>
<dbReference type="PRINTS" id="PR00245">
    <property type="entry name" value="OLFACTORYR"/>
</dbReference>
<dbReference type="GO" id="GO:0005549">
    <property type="term" value="F:odorant binding"/>
    <property type="evidence" value="ECO:0007669"/>
    <property type="project" value="TreeGrafter"/>
</dbReference>
<keyword evidence="10 13" id="KW-0675">Receptor</keyword>
<feature type="transmembrane region" description="Helical" evidence="14">
    <location>
        <begin position="237"/>
        <end position="256"/>
    </location>
</feature>
<evidence type="ECO:0000256" key="2">
    <source>
        <dbReference type="ARBA" id="ARBA00022475"/>
    </source>
</evidence>
<dbReference type="SUPFAM" id="SSF81321">
    <property type="entry name" value="Family A G protein-coupled receptor-like"/>
    <property type="match status" value="1"/>
</dbReference>
<dbReference type="Gene3D" id="1.20.1070.10">
    <property type="entry name" value="Rhodopsin 7-helix transmembrane proteins"/>
    <property type="match status" value="1"/>
</dbReference>
<evidence type="ECO:0000313" key="16">
    <source>
        <dbReference type="EMBL" id="KAF3695019.1"/>
    </source>
</evidence>
<dbReference type="GO" id="GO:0004930">
    <property type="term" value="F:G protein-coupled receptor activity"/>
    <property type="evidence" value="ECO:0007669"/>
    <property type="project" value="UniProtKB-KW"/>
</dbReference>
<dbReference type="PROSITE" id="PS50262">
    <property type="entry name" value="G_PROTEIN_RECEP_F1_2"/>
    <property type="match status" value="1"/>
</dbReference>
<dbReference type="GO" id="GO:0005886">
    <property type="term" value="C:plasma membrane"/>
    <property type="evidence" value="ECO:0007669"/>
    <property type="project" value="UniProtKB-SubCell"/>
</dbReference>
<evidence type="ECO:0000313" key="17">
    <source>
        <dbReference type="Proteomes" id="UP000503349"/>
    </source>
</evidence>
<evidence type="ECO:0000256" key="10">
    <source>
        <dbReference type="ARBA" id="ARBA00023170"/>
    </source>
</evidence>
<evidence type="ECO:0000259" key="15">
    <source>
        <dbReference type="PROSITE" id="PS50262"/>
    </source>
</evidence>
<evidence type="ECO:0000256" key="9">
    <source>
        <dbReference type="ARBA" id="ARBA00023157"/>
    </source>
</evidence>
<feature type="transmembrane region" description="Helical" evidence="14">
    <location>
        <begin position="100"/>
        <end position="118"/>
    </location>
</feature>
<dbReference type="Proteomes" id="UP000503349">
    <property type="component" value="Chromosome 10"/>
</dbReference>
<evidence type="ECO:0000256" key="11">
    <source>
        <dbReference type="ARBA" id="ARBA00023180"/>
    </source>
</evidence>
<feature type="transmembrane region" description="Helical" evidence="14">
    <location>
        <begin position="60"/>
        <end position="80"/>
    </location>
</feature>
<evidence type="ECO:0000256" key="3">
    <source>
        <dbReference type="ARBA" id="ARBA00022606"/>
    </source>
</evidence>
<reference evidence="17" key="2">
    <citation type="submission" date="2019-02" db="EMBL/GenBank/DDBJ databases">
        <title>Opniocepnalus argus Var Kimnra genome.</title>
        <authorList>
            <person name="Zhou C."/>
            <person name="Xiao S."/>
        </authorList>
    </citation>
    <scope>NUCLEOTIDE SEQUENCE [LARGE SCALE GENOMIC DNA]</scope>
</reference>
<keyword evidence="7 13" id="KW-0297">G-protein coupled receptor</keyword>
<evidence type="ECO:0000256" key="14">
    <source>
        <dbReference type="RuleBase" id="RU363047"/>
    </source>
</evidence>
<feature type="transmembrane region" description="Helical" evidence="14">
    <location>
        <begin position="23"/>
        <end position="48"/>
    </location>
</feature>
<dbReference type="PROSITE" id="PS00237">
    <property type="entry name" value="G_PROTEIN_RECEP_F1_1"/>
    <property type="match status" value="1"/>
</dbReference>
<evidence type="ECO:0000256" key="7">
    <source>
        <dbReference type="ARBA" id="ARBA00023040"/>
    </source>
</evidence>
<keyword evidence="17" id="KW-1185">Reference proteome</keyword>
<dbReference type="PANTHER" id="PTHR26451">
    <property type="entry name" value="G_PROTEIN_RECEP_F1_2 DOMAIN-CONTAINING PROTEIN"/>
    <property type="match status" value="1"/>
</dbReference>
<proteinExistence type="inferred from homology"/>
<keyword evidence="3 14" id="KW-0716">Sensory transduction</keyword>
<keyword evidence="9" id="KW-1015">Disulfide bond</keyword>
<feature type="transmembrane region" description="Helical" evidence="14">
    <location>
        <begin position="139"/>
        <end position="162"/>
    </location>
</feature>
<accession>A0A6G1PXR7</accession>
<feature type="domain" description="G-protein coupled receptors family 1 profile" evidence="15">
    <location>
        <begin position="39"/>
        <end position="289"/>
    </location>
</feature>
<dbReference type="InterPro" id="IPR000725">
    <property type="entry name" value="Olfact_rcpt"/>
</dbReference>
<dbReference type="PRINTS" id="PR00237">
    <property type="entry name" value="GPCRRHODOPSN"/>
</dbReference>
<evidence type="ECO:0000256" key="4">
    <source>
        <dbReference type="ARBA" id="ARBA00022692"/>
    </source>
</evidence>
<keyword evidence="8 14" id="KW-0472">Membrane</keyword>
<evidence type="ECO:0000256" key="6">
    <source>
        <dbReference type="ARBA" id="ARBA00022989"/>
    </source>
</evidence>
<dbReference type="InterPro" id="IPR017452">
    <property type="entry name" value="GPCR_Rhodpsn_7TM"/>
</dbReference>
<name>A0A6G1PXR7_CHAAH</name>
<dbReference type="EMBL" id="CM015721">
    <property type="protein sequence ID" value="KAF3695019.1"/>
    <property type="molecule type" value="Genomic_DNA"/>
</dbReference>
<comment type="similarity">
    <text evidence="13">Belongs to the G-protein coupled receptor 1 family.</text>
</comment>
<evidence type="ECO:0000256" key="13">
    <source>
        <dbReference type="RuleBase" id="RU000688"/>
    </source>
</evidence>
<feature type="transmembrane region" description="Helical" evidence="14">
    <location>
        <begin position="268"/>
        <end position="289"/>
    </location>
</feature>
<gene>
    <name evidence="16" type="ORF">EXN66_Car010695</name>
</gene>
<keyword evidence="5 14" id="KW-0552">Olfaction</keyword>
<keyword evidence="11" id="KW-0325">Glycoprotein</keyword>
<sequence length="311" mass="35180">MGNSSFSFYFNLTMFMNIGEYRYPAFVLCLLLYSFIVAANLVIIFIILQESTLHEPMYIFIAFLSVNSLFGSAGFFPRFLMDLLSDTHLISHSACLTQIYVIYTYASCEIAILCIMAYDRYVAVCHPLHYHTKMNSRTVYTISFFAWVCPACNLTISIMTVVRLPLCGNDIQKVYCASWNIVKLACVTTAVNSIVAMLGAIIIAFIPFSFILYTYVRIVFACWKGSSDVRGKVIQSCLPHVISFMIYSITSFSDTALSRQNLEAMNPFVAVILSLELIVIPPVLNPLVYGLKLPEIRRHVFRILGLKLQKT</sequence>
<comment type="subcellular location">
    <subcellularLocation>
        <location evidence="1 14">Cell membrane</location>
        <topology evidence="1 14">Multi-pass membrane protein</topology>
    </subcellularLocation>
</comment>
<evidence type="ECO:0000256" key="5">
    <source>
        <dbReference type="ARBA" id="ARBA00022725"/>
    </source>
</evidence>
<dbReference type="GO" id="GO:0004984">
    <property type="term" value="F:olfactory receptor activity"/>
    <property type="evidence" value="ECO:0007669"/>
    <property type="project" value="InterPro"/>
</dbReference>
<keyword evidence="4 13" id="KW-0812">Transmembrane</keyword>
<dbReference type="PANTHER" id="PTHR26451:SF847">
    <property type="entry name" value="ODORANT RECEPTOR-RELATED"/>
    <property type="match status" value="1"/>
</dbReference>
<feature type="transmembrane region" description="Helical" evidence="14">
    <location>
        <begin position="194"/>
        <end position="216"/>
    </location>
</feature>
<evidence type="ECO:0000256" key="12">
    <source>
        <dbReference type="ARBA" id="ARBA00023224"/>
    </source>
</evidence>
<dbReference type="InterPro" id="IPR052921">
    <property type="entry name" value="GPCR1_Superfamily_Member"/>
</dbReference>
<dbReference type="AlphaFoldDB" id="A0A6G1PXR7"/>
<evidence type="ECO:0000256" key="1">
    <source>
        <dbReference type="ARBA" id="ARBA00004651"/>
    </source>
</evidence>
<protein>
    <recommendedName>
        <fullName evidence="14">Olfactory receptor</fullName>
    </recommendedName>
</protein>
<evidence type="ECO:0000256" key="8">
    <source>
        <dbReference type="ARBA" id="ARBA00023136"/>
    </source>
</evidence>
<dbReference type="InterPro" id="IPR000276">
    <property type="entry name" value="GPCR_Rhodpsn"/>
</dbReference>